<comment type="similarity">
    <text evidence="2">Belongs to the SLC29A/ENT transporter (TC 2.A.57) family.</text>
</comment>
<feature type="transmembrane region" description="Helical" evidence="7">
    <location>
        <begin position="107"/>
        <end position="127"/>
    </location>
</feature>
<dbReference type="STRING" id="5627.A0A1C7MHX7"/>
<reference evidence="8 9" key="1">
    <citation type="submission" date="2016-03" db="EMBL/GenBank/DDBJ databases">
        <title>Whole genome sequencing of Grifola frondosa 9006-11.</title>
        <authorList>
            <person name="Min B."/>
            <person name="Park H."/>
            <person name="Kim J.-G."/>
            <person name="Cho H."/>
            <person name="Oh Y.-L."/>
            <person name="Kong W.-S."/>
            <person name="Choi I.-G."/>
        </authorList>
    </citation>
    <scope>NUCLEOTIDE SEQUENCE [LARGE SCALE GENOMIC DNA]</scope>
    <source>
        <strain evidence="8 9">9006-11</strain>
    </source>
</reference>
<comment type="caution">
    <text evidence="8">The sequence shown here is derived from an EMBL/GenBank/DDBJ whole genome shotgun (WGS) entry which is preliminary data.</text>
</comment>
<gene>
    <name evidence="8" type="primary">FUN26</name>
    <name evidence="8" type="ORF">A0H81_03810</name>
</gene>
<evidence type="ECO:0000313" key="8">
    <source>
        <dbReference type="EMBL" id="OBZ76440.1"/>
    </source>
</evidence>
<proteinExistence type="inferred from homology"/>
<keyword evidence="5 7" id="KW-1133">Transmembrane helix</keyword>
<dbReference type="EMBL" id="LUGG01000003">
    <property type="protein sequence ID" value="OBZ76440.1"/>
    <property type="molecule type" value="Genomic_DNA"/>
</dbReference>
<feature type="transmembrane region" description="Helical" evidence="7">
    <location>
        <begin position="75"/>
        <end position="95"/>
    </location>
</feature>
<sequence>MLSRPRPSLDLELEDEELNIAEVIVDNSIAAENDPRIRWIHFVLGCAVLLPWNALITATPYFLSRMEGSPLKSTFSSYLSTTFTAANFLFLAHATATSKQSSMTRRVLLSISWLAVLSFMLTMSTYMHPHPGIFFAFVLLNAIAQAAAGSYLQTAVVAIASLFGPSAMQAVMSGQAAVGVAVSGVQVLSAAASMRGSPAPEVVVAETNPEENSAFIFFGLSTLFLIASAAIHSWLVSLPSYKAIVEQTSLDRRTTAQENAGLLDEPGSLSTDITDTGNCVRKTILFGLRRSTGSIMWLLLMSLR</sequence>
<dbReference type="OMA" id="PRIRWIH"/>
<dbReference type="GO" id="GO:0000329">
    <property type="term" value="C:fungal-type vacuole membrane"/>
    <property type="evidence" value="ECO:0007669"/>
    <property type="project" value="TreeGrafter"/>
</dbReference>
<dbReference type="PANTHER" id="PTHR10332:SF88">
    <property type="entry name" value="EQUILIBRATIVE NUCLEOSIDE TRANSPORTER 1, ISOFORM A"/>
    <property type="match status" value="1"/>
</dbReference>
<dbReference type="PANTHER" id="PTHR10332">
    <property type="entry name" value="EQUILIBRATIVE NUCLEOSIDE TRANSPORTER"/>
    <property type="match status" value="1"/>
</dbReference>
<evidence type="ECO:0000256" key="2">
    <source>
        <dbReference type="ARBA" id="ARBA00007965"/>
    </source>
</evidence>
<name>A0A1C7MHX7_GRIFR</name>
<evidence type="ECO:0000256" key="5">
    <source>
        <dbReference type="ARBA" id="ARBA00022989"/>
    </source>
</evidence>
<dbReference type="AlphaFoldDB" id="A0A1C7MHX7"/>
<keyword evidence="6 7" id="KW-0472">Membrane</keyword>
<feature type="transmembrane region" description="Helical" evidence="7">
    <location>
        <begin position="214"/>
        <end position="236"/>
    </location>
</feature>
<organism evidence="8 9">
    <name type="scientific">Grifola frondosa</name>
    <name type="common">Maitake</name>
    <name type="synonym">Polyporus frondosus</name>
    <dbReference type="NCBI Taxonomy" id="5627"/>
    <lineage>
        <taxon>Eukaryota</taxon>
        <taxon>Fungi</taxon>
        <taxon>Dikarya</taxon>
        <taxon>Basidiomycota</taxon>
        <taxon>Agaricomycotina</taxon>
        <taxon>Agaricomycetes</taxon>
        <taxon>Polyporales</taxon>
        <taxon>Grifolaceae</taxon>
        <taxon>Grifola</taxon>
    </lineage>
</organism>
<feature type="transmembrane region" description="Helical" evidence="7">
    <location>
        <begin position="39"/>
        <end position="63"/>
    </location>
</feature>
<dbReference type="GO" id="GO:0015205">
    <property type="term" value="F:nucleobase transmembrane transporter activity"/>
    <property type="evidence" value="ECO:0007669"/>
    <property type="project" value="TreeGrafter"/>
</dbReference>
<keyword evidence="9" id="KW-1185">Reference proteome</keyword>
<evidence type="ECO:0000256" key="3">
    <source>
        <dbReference type="ARBA" id="ARBA00022448"/>
    </source>
</evidence>
<dbReference type="SUPFAM" id="SSF103473">
    <property type="entry name" value="MFS general substrate transporter"/>
    <property type="match status" value="1"/>
</dbReference>
<accession>A0A1C7MHX7</accession>
<evidence type="ECO:0000256" key="7">
    <source>
        <dbReference type="SAM" id="Phobius"/>
    </source>
</evidence>
<feature type="transmembrane region" description="Helical" evidence="7">
    <location>
        <begin position="133"/>
        <end position="164"/>
    </location>
</feature>
<keyword evidence="3" id="KW-0813">Transport</keyword>
<comment type="subcellular location">
    <subcellularLocation>
        <location evidence="1">Membrane</location>
        <topology evidence="1">Multi-pass membrane protein</topology>
    </subcellularLocation>
</comment>
<protein>
    <submittedName>
        <fullName evidence="8">Nucleoside transporter FUN26</fullName>
    </submittedName>
</protein>
<evidence type="ECO:0000256" key="6">
    <source>
        <dbReference type="ARBA" id="ARBA00023136"/>
    </source>
</evidence>
<dbReference type="Pfam" id="PF01733">
    <property type="entry name" value="Nucleoside_tran"/>
    <property type="match status" value="1"/>
</dbReference>
<evidence type="ECO:0000256" key="1">
    <source>
        <dbReference type="ARBA" id="ARBA00004141"/>
    </source>
</evidence>
<evidence type="ECO:0000256" key="4">
    <source>
        <dbReference type="ARBA" id="ARBA00022692"/>
    </source>
</evidence>
<dbReference type="OrthoDB" id="10261753at2759"/>
<dbReference type="InterPro" id="IPR002259">
    <property type="entry name" value="Eqnu_transpt"/>
</dbReference>
<dbReference type="GO" id="GO:0005886">
    <property type="term" value="C:plasma membrane"/>
    <property type="evidence" value="ECO:0007669"/>
    <property type="project" value="TreeGrafter"/>
</dbReference>
<dbReference type="InterPro" id="IPR036259">
    <property type="entry name" value="MFS_trans_sf"/>
</dbReference>
<evidence type="ECO:0000313" key="9">
    <source>
        <dbReference type="Proteomes" id="UP000092993"/>
    </source>
</evidence>
<dbReference type="Proteomes" id="UP000092993">
    <property type="component" value="Unassembled WGS sequence"/>
</dbReference>
<feature type="transmembrane region" description="Helical" evidence="7">
    <location>
        <begin position="176"/>
        <end position="194"/>
    </location>
</feature>
<dbReference type="GO" id="GO:0034257">
    <property type="term" value="F:nicotinamide riboside transmembrane transporter activity"/>
    <property type="evidence" value="ECO:0007669"/>
    <property type="project" value="TreeGrafter"/>
</dbReference>
<keyword evidence="4 7" id="KW-0812">Transmembrane</keyword>